<accession>A0AAD4X4M2</accession>
<dbReference type="Proteomes" id="UP001202328">
    <property type="component" value="Unassembled WGS sequence"/>
</dbReference>
<dbReference type="AlphaFoldDB" id="A0AAD4X4M2"/>
<keyword evidence="2" id="KW-1185">Reference proteome</keyword>
<sequence length="206" mass="24402">MESDQQEEAPAAFKESASWRDEVVLASDFISLLSDDMSMTIPSQHEECQAVTVQNFKKDRFSWLAETNLRHTCKKFKQEIVEYMAAEILDFFIQPEEHCIKKERCSVEHVQYLLYKLVRISFTFTIEKNPSTPEAIDAVFTLHQDFLPEKNDVVKELEETLSWTGVDHVEKMRKDEELKLIRRAHRANKHRTITERQRLKFRAYFV</sequence>
<evidence type="ECO:0000313" key="2">
    <source>
        <dbReference type="Proteomes" id="UP001202328"/>
    </source>
</evidence>
<comment type="caution">
    <text evidence="1">The sequence shown here is derived from an EMBL/GenBank/DDBJ whole genome shotgun (WGS) entry which is preliminary data.</text>
</comment>
<name>A0AAD4X4M2_9MAGN</name>
<evidence type="ECO:0000313" key="1">
    <source>
        <dbReference type="EMBL" id="KAI3842356.1"/>
    </source>
</evidence>
<proteinExistence type="predicted"/>
<protein>
    <submittedName>
        <fullName evidence="1">Uncharacterized protein</fullName>
    </submittedName>
</protein>
<reference evidence="1" key="1">
    <citation type="submission" date="2022-04" db="EMBL/GenBank/DDBJ databases">
        <title>A functionally conserved STORR gene fusion in Papaver species that diverged 16.8 million years ago.</title>
        <authorList>
            <person name="Catania T."/>
        </authorList>
    </citation>
    <scope>NUCLEOTIDE SEQUENCE</scope>
    <source>
        <strain evidence="1">S-188037</strain>
    </source>
</reference>
<organism evidence="1 2">
    <name type="scientific">Papaver atlanticum</name>
    <dbReference type="NCBI Taxonomy" id="357466"/>
    <lineage>
        <taxon>Eukaryota</taxon>
        <taxon>Viridiplantae</taxon>
        <taxon>Streptophyta</taxon>
        <taxon>Embryophyta</taxon>
        <taxon>Tracheophyta</taxon>
        <taxon>Spermatophyta</taxon>
        <taxon>Magnoliopsida</taxon>
        <taxon>Ranunculales</taxon>
        <taxon>Papaveraceae</taxon>
        <taxon>Papaveroideae</taxon>
        <taxon>Papaver</taxon>
    </lineage>
</organism>
<dbReference type="EMBL" id="JAJJMB010017069">
    <property type="protein sequence ID" value="KAI3842356.1"/>
    <property type="molecule type" value="Genomic_DNA"/>
</dbReference>
<gene>
    <name evidence="1" type="ORF">MKW98_026146</name>
</gene>